<dbReference type="Pfam" id="PF16535">
    <property type="entry name" value="T3SSipB"/>
    <property type="match status" value="1"/>
</dbReference>
<dbReference type="RefSeq" id="WP_054063024.1">
    <property type="nucleotide sequence ID" value="NZ_JSYZ01000009.1"/>
</dbReference>
<keyword evidence="16" id="KW-1185">Reference proteome</keyword>
<keyword evidence="6 12" id="KW-1133">Transmembrane helix</keyword>
<evidence type="ECO:0000256" key="6">
    <source>
        <dbReference type="ARBA" id="ARBA00022989"/>
    </source>
</evidence>
<evidence type="ECO:0000256" key="12">
    <source>
        <dbReference type="SAM" id="Phobius"/>
    </source>
</evidence>
<feature type="transmembrane region" description="Helical" evidence="12">
    <location>
        <begin position="315"/>
        <end position="336"/>
    </location>
</feature>
<keyword evidence="8 12" id="KW-0472">Membrane</keyword>
<dbReference type="STRING" id="50340.PF66_02875"/>
<evidence type="ECO:0000256" key="1">
    <source>
        <dbReference type="ARBA" id="ARBA00004301"/>
    </source>
</evidence>
<dbReference type="AlphaFoldDB" id="A0A0N0E431"/>
<dbReference type="Pfam" id="PF04888">
    <property type="entry name" value="SseC"/>
    <property type="match status" value="1"/>
</dbReference>
<dbReference type="EMBL" id="JSYZ01000009">
    <property type="protein sequence ID" value="KPA90806.1"/>
    <property type="molecule type" value="Genomic_DNA"/>
</dbReference>
<keyword evidence="5" id="KW-1043">Host membrane</keyword>
<evidence type="ECO:0000256" key="4">
    <source>
        <dbReference type="ARBA" id="ARBA00022692"/>
    </source>
</evidence>
<evidence type="ECO:0000256" key="8">
    <source>
        <dbReference type="ARBA" id="ARBA00023136"/>
    </source>
</evidence>
<dbReference type="PRINTS" id="PR01375">
    <property type="entry name" value="BACINVASINB"/>
</dbReference>
<evidence type="ECO:0000256" key="5">
    <source>
        <dbReference type="ARBA" id="ARBA00022870"/>
    </source>
</evidence>
<feature type="transmembrane region" description="Helical" evidence="12">
    <location>
        <begin position="412"/>
        <end position="442"/>
    </location>
</feature>
<sequence>MTDISGVVGTRPLVVPDASPYAEAARKAARTDEFQRLNHELLAGLESVDYQAEGDVRSDARPRLQPPPARAGEGQLNAEGEFVRLIASLVELLGNSSLESLKNRLSLLRSMAHASQQALQQLSADYAGALAELVAAQGDVDTSQERLEALKARLDQAQPELDAAESHLASLNPSSPEYAEALARRDRAKAAVAPLQQGFSQAADAHVQLLGKAKLAAIRAEGLARQVQDKAGGRPIADELGKQHLSSAGALVLAMARLIELLGDAADRQLQADQELFLDMQAARQEFMRIKSEEYQEEVRKAEAAQKAMGCMGKILGWLVMAISAVVAVVSTVATLGAAAPAAGALVAAAVGIVGVLASLSDMIVKEATGNSFMEKAMKPVMEVFQKLVKLMADMYSQALMALGVPEDKAKIIGAVLGAIAAVVMVIAAAVVGIQAAGPVLGSVMNKVMEKMGDVFSKMVPELLKQSLGSLGKSLARLAEQLRGLVASSTDEVAVGQLKNRLELLLATVQTAGTATQSGLQIKNGIHQKQGAEHLADIRVSMAIVDALGGYLEEALETFARLVENNDEQMKRFMAKAQQDHSAALQIARNISLERR</sequence>
<feature type="domain" description="Translocator protein BipB-like C-terminal" evidence="13">
    <location>
        <begin position="255"/>
        <end position="590"/>
    </location>
</feature>
<evidence type="ECO:0000259" key="13">
    <source>
        <dbReference type="Pfam" id="PF04888"/>
    </source>
</evidence>
<name>A0A0N0E431_9PSED</name>
<organism evidence="15 16">
    <name type="scientific">Pseudomonas asplenii</name>
    <dbReference type="NCBI Taxonomy" id="53407"/>
    <lineage>
        <taxon>Bacteria</taxon>
        <taxon>Pseudomonadati</taxon>
        <taxon>Pseudomonadota</taxon>
        <taxon>Gammaproteobacteria</taxon>
        <taxon>Pseudomonadales</taxon>
        <taxon>Pseudomonadaceae</taxon>
        <taxon>Pseudomonas</taxon>
    </lineage>
</organism>
<comment type="caution">
    <text evidence="15">The sequence shown here is derived from an EMBL/GenBank/DDBJ whole genome shotgun (WGS) entry which is preliminary data.</text>
</comment>
<dbReference type="InterPro" id="IPR032391">
    <property type="entry name" value="IpaB/BipB/SctE_N"/>
</dbReference>
<comment type="subcellular location">
    <subcellularLocation>
        <location evidence="1">Host membrane</location>
        <topology evidence="1">Multi-pass membrane protein</topology>
    </subcellularLocation>
    <subcellularLocation>
        <location evidence="2">Secreted</location>
    </subcellularLocation>
</comment>
<protein>
    <submittedName>
        <fullName evidence="15">Uncharacterized protein</fullName>
    </submittedName>
</protein>
<feature type="domain" description="IpaB/BipB/SctE N-terminal" evidence="14">
    <location>
        <begin position="81"/>
        <end position="230"/>
    </location>
</feature>
<evidence type="ECO:0000256" key="7">
    <source>
        <dbReference type="ARBA" id="ARBA00023026"/>
    </source>
</evidence>
<dbReference type="InterPro" id="IPR006972">
    <property type="entry name" value="BipB-like_C"/>
</dbReference>
<evidence type="ECO:0000256" key="11">
    <source>
        <dbReference type="SAM" id="MobiDB-lite"/>
    </source>
</evidence>
<evidence type="ECO:0000256" key="3">
    <source>
        <dbReference type="ARBA" id="ARBA00022525"/>
    </source>
</evidence>
<evidence type="ECO:0000256" key="10">
    <source>
        <dbReference type="SAM" id="Coils"/>
    </source>
</evidence>
<keyword evidence="10" id="KW-0175">Coiled coil</keyword>
<feature type="region of interest" description="Disordered" evidence="11">
    <location>
        <begin position="54"/>
        <end position="74"/>
    </location>
</feature>
<keyword evidence="7" id="KW-0843">Virulence</keyword>
<accession>A0A0N0E431</accession>
<evidence type="ECO:0000256" key="2">
    <source>
        <dbReference type="ARBA" id="ARBA00004613"/>
    </source>
</evidence>
<proteinExistence type="inferred from homology"/>
<evidence type="ECO:0000313" key="15">
    <source>
        <dbReference type="EMBL" id="KPA90806.1"/>
    </source>
</evidence>
<feature type="coiled-coil region" evidence="10">
    <location>
        <begin position="133"/>
        <end position="167"/>
    </location>
</feature>
<dbReference type="Gene3D" id="1.20.120.330">
    <property type="entry name" value="Nucleotidyltransferases domain 2"/>
    <property type="match status" value="2"/>
</dbReference>
<dbReference type="OrthoDB" id="6623144at2"/>
<dbReference type="Proteomes" id="UP000037931">
    <property type="component" value="Unassembled WGS sequence"/>
</dbReference>
<evidence type="ECO:0000259" key="14">
    <source>
        <dbReference type="Pfam" id="PF16535"/>
    </source>
</evidence>
<dbReference type="GO" id="GO:0005576">
    <property type="term" value="C:extracellular region"/>
    <property type="evidence" value="ECO:0007669"/>
    <property type="project" value="UniProtKB-SubCell"/>
</dbReference>
<reference evidence="15 16" key="1">
    <citation type="journal article" date="2015" name="PLoS ONE">
        <title>Rice-Infecting Pseudomonas Genomes Are Highly Accessorized and Harbor Multiple Putative Virulence Mechanisms to Cause Sheath Brown Rot.</title>
        <authorList>
            <person name="Quibod I.L."/>
            <person name="Grande G."/>
            <person name="Oreiro E.G."/>
            <person name="Borja F.N."/>
            <person name="Dossa G.S."/>
            <person name="Mauleon R."/>
            <person name="Cruz C.V."/>
            <person name="Oliva R."/>
        </authorList>
    </citation>
    <scope>NUCLEOTIDE SEQUENCE [LARGE SCALE GENOMIC DNA]</scope>
    <source>
        <strain evidence="15 16">IRRI 6609</strain>
    </source>
</reference>
<dbReference type="GO" id="GO:0016020">
    <property type="term" value="C:membrane"/>
    <property type="evidence" value="ECO:0007669"/>
    <property type="project" value="InterPro"/>
</dbReference>
<keyword evidence="3" id="KW-0964">Secreted</keyword>
<dbReference type="SUPFAM" id="SSF57997">
    <property type="entry name" value="Tropomyosin"/>
    <property type="match status" value="1"/>
</dbReference>
<dbReference type="InterPro" id="IPR003895">
    <property type="entry name" value="T3SS_SctE/BipB"/>
</dbReference>
<evidence type="ECO:0000313" key="16">
    <source>
        <dbReference type="Proteomes" id="UP000037931"/>
    </source>
</evidence>
<dbReference type="PATRIC" id="fig|50340.43.peg.6262"/>
<evidence type="ECO:0000256" key="9">
    <source>
        <dbReference type="ARBA" id="ARBA00035640"/>
    </source>
</evidence>
<comment type="similarity">
    <text evidence="9">Belongs to the SctE/SipB/YopB family.</text>
</comment>
<keyword evidence="4 12" id="KW-0812">Transmembrane</keyword>
<gene>
    <name evidence="15" type="ORF">PF66_02875</name>
</gene>
<feature type="transmembrane region" description="Helical" evidence="12">
    <location>
        <begin position="342"/>
        <end position="365"/>
    </location>
</feature>
<dbReference type="GO" id="GO:0033644">
    <property type="term" value="C:host cell membrane"/>
    <property type="evidence" value="ECO:0007669"/>
    <property type="project" value="UniProtKB-SubCell"/>
</dbReference>